<feature type="transmembrane region" description="Helical" evidence="1">
    <location>
        <begin position="21"/>
        <end position="43"/>
    </location>
</feature>
<dbReference type="SUPFAM" id="SSF103473">
    <property type="entry name" value="MFS general substrate transporter"/>
    <property type="match status" value="1"/>
</dbReference>
<dbReference type="InterPro" id="IPR011701">
    <property type="entry name" value="MFS"/>
</dbReference>
<keyword evidence="1" id="KW-1133">Transmembrane helix</keyword>
<dbReference type="Pfam" id="PF07690">
    <property type="entry name" value="MFS_1"/>
    <property type="match status" value="1"/>
</dbReference>
<keyword evidence="1" id="KW-0812">Transmembrane</keyword>
<keyword evidence="1" id="KW-0472">Membrane</keyword>
<organism evidence="2">
    <name type="scientific">freshwater metagenome</name>
    <dbReference type="NCBI Taxonomy" id="449393"/>
    <lineage>
        <taxon>unclassified sequences</taxon>
        <taxon>metagenomes</taxon>
        <taxon>ecological metagenomes</taxon>
    </lineage>
</organism>
<dbReference type="Gene3D" id="1.20.1250.20">
    <property type="entry name" value="MFS general substrate transporter like domains"/>
    <property type="match status" value="1"/>
</dbReference>
<evidence type="ECO:0000313" key="2">
    <source>
        <dbReference type="EMBL" id="CAB4552167.1"/>
    </source>
</evidence>
<evidence type="ECO:0000256" key="1">
    <source>
        <dbReference type="SAM" id="Phobius"/>
    </source>
</evidence>
<dbReference type="InterPro" id="IPR036259">
    <property type="entry name" value="MFS_trans_sf"/>
</dbReference>
<accession>A0A6J6CLG3</accession>
<feature type="transmembrane region" description="Helical" evidence="1">
    <location>
        <begin position="49"/>
        <end position="67"/>
    </location>
</feature>
<gene>
    <name evidence="2" type="ORF">UFOPK1440_01220</name>
</gene>
<dbReference type="GO" id="GO:0022857">
    <property type="term" value="F:transmembrane transporter activity"/>
    <property type="evidence" value="ECO:0007669"/>
    <property type="project" value="InterPro"/>
</dbReference>
<name>A0A6J6CLG3_9ZZZZ</name>
<protein>
    <submittedName>
        <fullName evidence="2">Unannotated protein</fullName>
    </submittedName>
</protein>
<feature type="transmembrane region" description="Helical" evidence="1">
    <location>
        <begin position="88"/>
        <end position="107"/>
    </location>
</feature>
<feature type="transmembrane region" description="Helical" evidence="1">
    <location>
        <begin position="119"/>
        <end position="138"/>
    </location>
</feature>
<dbReference type="EMBL" id="CAEZSP010000111">
    <property type="protein sequence ID" value="CAB4552167.1"/>
    <property type="molecule type" value="Genomic_DNA"/>
</dbReference>
<dbReference type="AlphaFoldDB" id="A0A6J6CLG3"/>
<sequence length="145" mass="15925">MWNGRAFFTRPRYWADRWSRTRLNSPVLVPLIGLIVAAPAILLATSTDYLPLAIVGLMIFGLTKSFSDANMMPILTLISDRRYRATGYGVLNMCACLVGGLTIYAGGALRDAKIDVSTIFHFGAGSIAVCAVLLYFIYQRTAQKP</sequence>
<reference evidence="2" key="1">
    <citation type="submission" date="2020-05" db="EMBL/GenBank/DDBJ databases">
        <authorList>
            <person name="Chiriac C."/>
            <person name="Salcher M."/>
            <person name="Ghai R."/>
            <person name="Kavagutti S V."/>
        </authorList>
    </citation>
    <scope>NUCLEOTIDE SEQUENCE</scope>
</reference>
<proteinExistence type="predicted"/>